<dbReference type="GO" id="GO:0043069">
    <property type="term" value="P:negative regulation of programmed cell death"/>
    <property type="evidence" value="ECO:0007669"/>
    <property type="project" value="TreeGrafter"/>
</dbReference>
<sequence>MAAAVSEQVVDPAPTSAPPIAQSMDNHNSSRRVSGDSREALDPSFASPAPSPSTQLDSQTQSPSRVEEYRQLFRLPPDEVLIQDFNCALQENFLLQGHMYVFVHYICFYSNLFGFETKKIIPFHEITSVRRAKAVAVFPTAIEIMAGSKKYFFTSFLFRDEAFKLISEGWLQHDNGSKEITEQQERKSDASSQESGSSIVEESGSSKQYVDDTDVIKSDKNGPLLEESKHVGEGEPEIISTSSVMEVQEQGNAEVPPIVECSSSEKSSVWKPEDNDAPGG</sequence>
<evidence type="ECO:0000313" key="3">
    <source>
        <dbReference type="EMBL" id="KAL0429131.1"/>
    </source>
</evidence>
<gene>
    <name evidence="3" type="ORF">Sradi_0539100</name>
</gene>
<feature type="region of interest" description="Disordered" evidence="1">
    <location>
        <begin position="178"/>
        <end position="280"/>
    </location>
</feature>
<organism evidence="3">
    <name type="scientific">Sesamum radiatum</name>
    <name type="common">Black benniseed</name>
    <dbReference type="NCBI Taxonomy" id="300843"/>
    <lineage>
        <taxon>Eukaryota</taxon>
        <taxon>Viridiplantae</taxon>
        <taxon>Streptophyta</taxon>
        <taxon>Embryophyta</taxon>
        <taxon>Tracheophyta</taxon>
        <taxon>Spermatophyta</taxon>
        <taxon>Magnoliopsida</taxon>
        <taxon>eudicotyledons</taxon>
        <taxon>Gunneridae</taxon>
        <taxon>Pentapetalae</taxon>
        <taxon>asterids</taxon>
        <taxon>lamiids</taxon>
        <taxon>Lamiales</taxon>
        <taxon>Pedaliaceae</taxon>
        <taxon>Sesamum</taxon>
    </lineage>
</organism>
<name>A0AAW2VMX7_SESRA</name>
<protein>
    <submittedName>
        <fullName evidence="3">Protein VASCULAR ASSOCIATED DEATH 1, chloroplastic</fullName>
    </submittedName>
</protein>
<feature type="compositionally biased region" description="Basic and acidic residues" evidence="1">
    <location>
        <begin position="214"/>
        <end position="233"/>
    </location>
</feature>
<dbReference type="CDD" id="cd13220">
    <property type="entry name" value="PH-GRAM_GRAMDC"/>
    <property type="match status" value="1"/>
</dbReference>
<evidence type="ECO:0000256" key="1">
    <source>
        <dbReference type="SAM" id="MobiDB-lite"/>
    </source>
</evidence>
<feature type="region of interest" description="Disordered" evidence="1">
    <location>
        <begin position="1"/>
        <end position="63"/>
    </location>
</feature>
<feature type="domain" description="GRAM" evidence="2">
    <location>
        <begin position="67"/>
        <end position="133"/>
    </location>
</feature>
<dbReference type="EMBL" id="JACGWJ010000003">
    <property type="protein sequence ID" value="KAL0429131.1"/>
    <property type="molecule type" value="Genomic_DNA"/>
</dbReference>
<dbReference type="SMART" id="SM00568">
    <property type="entry name" value="GRAM"/>
    <property type="match status" value="1"/>
</dbReference>
<dbReference type="InterPro" id="IPR004182">
    <property type="entry name" value="GRAM"/>
</dbReference>
<feature type="compositionally biased region" description="Basic and acidic residues" evidence="1">
    <location>
        <begin position="178"/>
        <end position="189"/>
    </location>
</feature>
<reference evidence="3" key="2">
    <citation type="journal article" date="2024" name="Plant">
        <title>Genomic evolution and insights into agronomic trait innovations of Sesamum species.</title>
        <authorList>
            <person name="Miao H."/>
            <person name="Wang L."/>
            <person name="Qu L."/>
            <person name="Liu H."/>
            <person name="Sun Y."/>
            <person name="Le M."/>
            <person name="Wang Q."/>
            <person name="Wei S."/>
            <person name="Zheng Y."/>
            <person name="Lin W."/>
            <person name="Duan Y."/>
            <person name="Cao H."/>
            <person name="Xiong S."/>
            <person name="Wang X."/>
            <person name="Wei L."/>
            <person name="Li C."/>
            <person name="Ma Q."/>
            <person name="Ju M."/>
            <person name="Zhao R."/>
            <person name="Li G."/>
            <person name="Mu C."/>
            <person name="Tian Q."/>
            <person name="Mei H."/>
            <person name="Zhang T."/>
            <person name="Gao T."/>
            <person name="Zhang H."/>
        </authorList>
    </citation>
    <scope>NUCLEOTIDE SEQUENCE</scope>
    <source>
        <strain evidence="3">G02</strain>
    </source>
</reference>
<feature type="compositionally biased region" description="Polar residues" evidence="1">
    <location>
        <begin position="54"/>
        <end position="63"/>
    </location>
</feature>
<accession>A0AAW2VMX7</accession>
<proteinExistence type="predicted"/>
<evidence type="ECO:0000259" key="2">
    <source>
        <dbReference type="SMART" id="SM00568"/>
    </source>
</evidence>
<dbReference type="Pfam" id="PF02893">
    <property type="entry name" value="GRAM"/>
    <property type="match status" value="1"/>
</dbReference>
<dbReference type="InterPro" id="IPR011993">
    <property type="entry name" value="PH-like_dom_sf"/>
</dbReference>
<dbReference type="Gene3D" id="2.30.29.30">
    <property type="entry name" value="Pleckstrin-homology domain (PH domain)/Phosphotyrosine-binding domain (PTB)"/>
    <property type="match status" value="1"/>
</dbReference>
<dbReference type="PANTHER" id="PTHR47666">
    <property type="entry name" value="PROTEIN VASCULAR ASSOCIATED DEATH 1, CHLOROPLASTIC"/>
    <property type="match status" value="1"/>
</dbReference>
<feature type="compositionally biased region" description="Low complexity" evidence="1">
    <location>
        <begin position="191"/>
        <end position="206"/>
    </location>
</feature>
<feature type="compositionally biased region" description="Polar residues" evidence="1">
    <location>
        <begin position="239"/>
        <end position="251"/>
    </location>
</feature>
<dbReference type="PANTHER" id="PTHR47666:SF1">
    <property type="entry name" value="PROTEIN VASCULAR ASSOCIATED DEATH 1, CHLOROPLASTIC"/>
    <property type="match status" value="1"/>
</dbReference>
<comment type="caution">
    <text evidence="3">The sequence shown here is derived from an EMBL/GenBank/DDBJ whole genome shotgun (WGS) entry which is preliminary data.</text>
</comment>
<reference evidence="3" key="1">
    <citation type="submission" date="2020-06" db="EMBL/GenBank/DDBJ databases">
        <authorList>
            <person name="Li T."/>
            <person name="Hu X."/>
            <person name="Zhang T."/>
            <person name="Song X."/>
            <person name="Zhang H."/>
            <person name="Dai N."/>
            <person name="Sheng W."/>
            <person name="Hou X."/>
            <person name="Wei L."/>
        </authorList>
    </citation>
    <scope>NUCLEOTIDE SEQUENCE</scope>
    <source>
        <strain evidence="3">G02</strain>
        <tissue evidence="3">Leaf</tissue>
    </source>
</reference>
<dbReference type="AlphaFoldDB" id="A0AAW2VMX7"/>